<feature type="binding site" evidence="18">
    <location>
        <position position="237"/>
    </location>
    <ligand>
        <name>UDP-N-acetyl-alpha-D-glucosamine</name>
        <dbReference type="ChEBI" id="CHEBI:57705"/>
    </ligand>
</feature>
<comment type="caution">
    <text evidence="18">Lacks conserved residue(s) required for the propagation of feature annotation.</text>
</comment>
<feature type="binding site" evidence="18">
    <location>
        <position position="26"/>
    </location>
    <ligand>
        <name>UDP-N-acetyl-alpha-D-glucosamine</name>
        <dbReference type="ChEBI" id="CHEBI:57705"/>
    </ligand>
</feature>
<reference key="1">
    <citation type="submission" date="2017-08" db="EMBL/GenBank/DDBJ databases">
        <title>A dynamic microbial community with high functional redundancy inhabits the cold, oxic subseafloor aquifer.</title>
        <authorList>
            <person name="Tully B.J."/>
            <person name="Wheat C.G."/>
            <person name="Glazer B.T."/>
            <person name="Huber J.A."/>
        </authorList>
    </citation>
    <scope>NUCLEOTIDE SEQUENCE [LARGE SCALE GENOMIC DNA]</scope>
</reference>
<dbReference type="Pfam" id="PF00132">
    <property type="entry name" value="Hexapep"/>
    <property type="match status" value="1"/>
</dbReference>
<feature type="binding site" evidence="18">
    <location>
        <position position="79"/>
    </location>
    <ligand>
        <name>UDP-N-acetyl-alpha-D-glucosamine</name>
        <dbReference type="ChEBI" id="CHEBI:57705"/>
    </ligand>
</feature>
<dbReference type="GO" id="GO:0003977">
    <property type="term" value="F:UDP-N-acetylglucosamine diphosphorylase activity"/>
    <property type="evidence" value="ECO:0007669"/>
    <property type="project" value="UniProtKB-UniRule"/>
</dbReference>
<evidence type="ECO:0000256" key="7">
    <source>
        <dbReference type="ARBA" id="ARBA00022723"/>
    </source>
</evidence>
<feature type="binding site" evidence="18">
    <location>
        <position position="378"/>
    </location>
    <ligand>
        <name>acetyl-CoA</name>
        <dbReference type="ChEBI" id="CHEBI:57288"/>
    </ligand>
</feature>
<dbReference type="InterPro" id="IPR050065">
    <property type="entry name" value="GlmU-like"/>
</dbReference>
<comment type="similarity">
    <text evidence="2 18">In the C-terminal section; belongs to the transferase hexapeptide repeat family.</text>
</comment>
<keyword evidence="6 18" id="KW-0548">Nucleotidyltransferase</keyword>
<evidence type="ECO:0000256" key="5">
    <source>
        <dbReference type="ARBA" id="ARBA00022679"/>
    </source>
</evidence>
<dbReference type="InterPro" id="IPR005882">
    <property type="entry name" value="Bifunctional_GlmU"/>
</dbReference>
<dbReference type="InterPro" id="IPR029044">
    <property type="entry name" value="Nucleotide-diphossugar_trans"/>
</dbReference>
<keyword evidence="9 18" id="KW-0460">Magnesium</keyword>
<evidence type="ECO:0000256" key="3">
    <source>
        <dbReference type="ARBA" id="ARBA00007947"/>
    </source>
</evidence>
<dbReference type="Gene3D" id="2.160.10.10">
    <property type="entry name" value="Hexapeptide repeat proteins"/>
    <property type="match status" value="1"/>
</dbReference>
<protein>
    <recommendedName>
        <fullName evidence="18">Bifunctional protein GlmU</fullName>
    </recommendedName>
    <domain>
        <recommendedName>
            <fullName evidence="18">UDP-N-acetylglucosamine pyrophosphorylase</fullName>
            <ecNumber evidence="18">2.7.7.23</ecNumber>
        </recommendedName>
        <alternativeName>
            <fullName evidence="18">N-acetylglucosamine-1-phosphate uridyltransferase</fullName>
        </alternativeName>
    </domain>
    <domain>
        <recommendedName>
            <fullName evidence="18">Glucosamine-1-phosphate N-acetyltransferase</fullName>
            <ecNumber evidence="18">2.3.1.157</ecNumber>
        </recommendedName>
    </domain>
</protein>
<reference evidence="20" key="2">
    <citation type="journal article" date="2018" name="ISME J.">
        <title>A dynamic microbial community with high functional redundancy inhabits the cold, oxic subseafloor aquifer.</title>
        <authorList>
            <person name="Tully B.J."/>
            <person name="Wheat C.G."/>
            <person name="Glazer B.T."/>
            <person name="Huber J.A."/>
        </authorList>
    </citation>
    <scope>NUCLEOTIDE SEQUENCE</scope>
    <source>
        <strain evidence="20">NORP83</strain>
    </source>
</reference>
<dbReference type="GO" id="GO:0009245">
    <property type="term" value="P:lipid A biosynthetic process"/>
    <property type="evidence" value="ECO:0007669"/>
    <property type="project" value="UniProtKB-UniRule"/>
</dbReference>
<keyword evidence="14 18" id="KW-0961">Cell wall biogenesis/degradation</keyword>
<comment type="similarity">
    <text evidence="3 18">In the N-terminal section; belongs to the N-acetylglucosamine-1-phosphate uridyltransferase family.</text>
</comment>
<evidence type="ECO:0000256" key="13">
    <source>
        <dbReference type="ARBA" id="ARBA00023315"/>
    </source>
</evidence>
<proteinExistence type="inferred from homology"/>
<dbReference type="GO" id="GO:0006048">
    <property type="term" value="P:UDP-N-acetylglucosamine biosynthetic process"/>
    <property type="evidence" value="ECO:0007669"/>
    <property type="project" value="UniProtKB-UniPathway"/>
</dbReference>
<feature type="binding site" evidence="18">
    <location>
        <begin position="84"/>
        <end position="85"/>
    </location>
    <ligand>
        <name>UDP-N-acetyl-alpha-D-glucosamine</name>
        <dbReference type="ChEBI" id="CHEBI:57705"/>
    </ligand>
</feature>
<feature type="binding site" evidence="18">
    <location>
        <position position="364"/>
    </location>
    <ligand>
        <name>UDP-N-acetyl-alpha-D-glucosamine</name>
        <dbReference type="ChEBI" id="CHEBI:57705"/>
    </ligand>
</feature>
<accession>A0A2A4Z7Q0</accession>
<feature type="region of interest" description="Linker" evidence="18">
    <location>
        <begin position="240"/>
        <end position="260"/>
    </location>
</feature>
<feature type="binding site" evidence="18">
    <location>
        <position position="114"/>
    </location>
    <ligand>
        <name>Mg(2+)</name>
        <dbReference type="ChEBI" id="CHEBI:18420"/>
    </ligand>
</feature>
<feature type="binding site" evidence="18">
    <location>
        <position position="438"/>
    </location>
    <ligand>
        <name>acetyl-CoA</name>
        <dbReference type="ChEBI" id="CHEBI:57288"/>
    </ligand>
</feature>
<keyword evidence="12 18" id="KW-0511">Multifunctional enzyme</keyword>
<evidence type="ECO:0000256" key="8">
    <source>
        <dbReference type="ARBA" id="ARBA00022737"/>
    </source>
</evidence>
<keyword evidence="8 18" id="KW-0677">Repeat</keyword>
<dbReference type="PANTHER" id="PTHR43584">
    <property type="entry name" value="NUCLEOTIDYL TRANSFERASE"/>
    <property type="match status" value="1"/>
</dbReference>
<evidence type="ECO:0000256" key="18">
    <source>
        <dbReference type="HAMAP-Rule" id="MF_01631"/>
    </source>
</evidence>
<dbReference type="GO" id="GO:0000902">
    <property type="term" value="P:cell morphogenesis"/>
    <property type="evidence" value="ECO:0007669"/>
    <property type="project" value="UniProtKB-UniRule"/>
</dbReference>
<feature type="binding site" evidence="18">
    <location>
        <position position="403"/>
    </location>
    <ligand>
        <name>acetyl-CoA</name>
        <dbReference type="ChEBI" id="CHEBI:57288"/>
    </ligand>
</feature>
<comment type="catalytic activity">
    <reaction evidence="16 18">
        <text>N-acetyl-alpha-D-glucosamine 1-phosphate + UTP + H(+) = UDP-N-acetyl-alpha-D-glucosamine + diphosphate</text>
        <dbReference type="Rhea" id="RHEA:13509"/>
        <dbReference type="ChEBI" id="CHEBI:15378"/>
        <dbReference type="ChEBI" id="CHEBI:33019"/>
        <dbReference type="ChEBI" id="CHEBI:46398"/>
        <dbReference type="ChEBI" id="CHEBI:57705"/>
        <dbReference type="ChEBI" id="CHEBI:57776"/>
        <dbReference type="EC" id="2.7.7.23"/>
    </reaction>
</comment>
<feature type="binding site" evidence="18">
    <location>
        <position position="237"/>
    </location>
    <ligand>
        <name>Mg(2+)</name>
        <dbReference type="ChEBI" id="CHEBI:18420"/>
    </ligand>
</feature>
<sequence>MANIDTITCIILAAGKGTRMKSNIHKVMHEVGGLPLVGHVLNLCQNKLAAANVAVVADPNEQLTLDYINDNSDAEVSFQVEKLGTGHAVLMAKQQITAAAKQNPDGTIIILYADTPFVEVATLKHMAAQITAGDDIVVLGFEPQDPAQYGRLLTNNAGALLAIREYKDASDAERAVNLCNAGIMAFRAKHLNQLLAKIDNKNAAGEYYLTDCVEIAKSIGLKASVTICAEVETLGINDRVQLAEGETIYQNKLREQAMRGGATLTDPSSVYLSANVVIGTDVTIEPNVIIKGYVTIESGANILAFSHIEGSKTNPITIAANANIGPYARLREGSHIGEGGKIGNFVETKKAIIHKGAKVNHLSYIGDAEVGEKANIGAGTITCNYDGFNKAKTIIGKGAFVGSNSSLVAPVTIADGAYVGSGSVITKDVASNALAVTRAKQVEIATWATRFRQKNNK</sequence>
<evidence type="ECO:0000256" key="15">
    <source>
        <dbReference type="ARBA" id="ARBA00048247"/>
    </source>
</evidence>
<dbReference type="HAMAP" id="MF_01631">
    <property type="entry name" value="GlmU"/>
    <property type="match status" value="1"/>
</dbReference>
<evidence type="ECO:0000256" key="16">
    <source>
        <dbReference type="ARBA" id="ARBA00048493"/>
    </source>
</evidence>
<dbReference type="GO" id="GO:0016020">
    <property type="term" value="C:membrane"/>
    <property type="evidence" value="ECO:0007669"/>
    <property type="project" value="GOC"/>
</dbReference>
<dbReference type="GO" id="GO:0008360">
    <property type="term" value="P:regulation of cell shape"/>
    <property type="evidence" value="ECO:0007669"/>
    <property type="project" value="UniProtKB-KW"/>
</dbReference>
<feature type="binding site" evidence="18">
    <location>
        <begin position="384"/>
        <end position="385"/>
    </location>
    <ligand>
        <name>acetyl-CoA</name>
        <dbReference type="ChEBI" id="CHEBI:57288"/>
    </ligand>
</feature>
<name>A0A2A4Z7Q0_9PROT</name>
<dbReference type="CDD" id="cd02540">
    <property type="entry name" value="GT2_GlmU_N_bac"/>
    <property type="match status" value="1"/>
</dbReference>
<dbReference type="EC" id="2.3.1.157" evidence="18"/>
<evidence type="ECO:0000256" key="17">
    <source>
        <dbReference type="ARBA" id="ARBA00049628"/>
    </source>
</evidence>
<organism evidence="20">
    <name type="scientific">OCS116 cluster bacterium</name>
    <dbReference type="NCBI Taxonomy" id="2030921"/>
    <lineage>
        <taxon>Bacteria</taxon>
        <taxon>Pseudomonadati</taxon>
        <taxon>Pseudomonadota</taxon>
        <taxon>Alphaproteobacteria</taxon>
        <taxon>OCS116 cluster</taxon>
    </lineage>
</organism>
<evidence type="ECO:0000259" key="19">
    <source>
        <dbReference type="Pfam" id="PF12804"/>
    </source>
</evidence>
<keyword evidence="7 18" id="KW-0479">Metal-binding</keyword>
<comment type="cofactor">
    <cofactor evidence="18">
        <name>Mg(2+)</name>
        <dbReference type="ChEBI" id="CHEBI:18420"/>
    </cofactor>
    <text evidence="18">Binds 1 Mg(2+) ion per subunit.</text>
</comment>
<feature type="active site" description="Proton acceptor" evidence="18">
    <location>
        <position position="361"/>
    </location>
</feature>
<dbReference type="NCBIfam" id="TIGR01173">
    <property type="entry name" value="glmU"/>
    <property type="match status" value="1"/>
</dbReference>
<dbReference type="UniPathway" id="UPA00973"/>
<keyword evidence="5 18" id="KW-0808">Transferase</keyword>
<feature type="binding site" evidence="18">
    <location>
        <begin position="12"/>
        <end position="15"/>
    </location>
    <ligand>
        <name>UDP-N-acetyl-alpha-D-glucosamine</name>
        <dbReference type="ChEBI" id="CHEBI:57705"/>
    </ligand>
</feature>
<feature type="region of interest" description="Pyrophosphorylase" evidence="18">
    <location>
        <begin position="1"/>
        <end position="239"/>
    </location>
</feature>
<gene>
    <name evidence="18 20" type="primary">glmU</name>
    <name evidence="20" type="ORF">COB13_03425</name>
</gene>
<evidence type="ECO:0000256" key="2">
    <source>
        <dbReference type="ARBA" id="ARBA00007707"/>
    </source>
</evidence>
<dbReference type="Pfam" id="PF12804">
    <property type="entry name" value="NTP_transf_3"/>
    <property type="match status" value="1"/>
</dbReference>
<comment type="caution">
    <text evidence="20">The sequence shown here is derived from an EMBL/GenBank/DDBJ whole genome shotgun (WGS) entry which is preliminary data.</text>
</comment>
<dbReference type="GO" id="GO:0005737">
    <property type="term" value="C:cytoplasm"/>
    <property type="evidence" value="ECO:0007669"/>
    <property type="project" value="UniProtKB-SubCell"/>
</dbReference>
<feature type="binding site" evidence="18">
    <location>
        <position position="331"/>
    </location>
    <ligand>
        <name>UDP-N-acetyl-alpha-D-glucosamine</name>
        <dbReference type="ChEBI" id="CHEBI:57705"/>
    </ligand>
</feature>
<keyword evidence="11 18" id="KW-0573">Peptidoglycan synthesis</keyword>
<comment type="pathway">
    <text evidence="18">Nucleotide-sugar biosynthesis; UDP-N-acetyl-alpha-D-glucosamine biosynthesis; N-acetyl-alpha-D-glucosamine 1-phosphate from alpha-D-glucosamine 6-phosphate (route II): step 2/2.</text>
</comment>
<dbReference type="GO" id="GO:0000287">
    <property type="term" value="F:magnesium ion binding"/>
    <property type="evidence" value="ECO:0007669"/>
    <property type="project" value="UniProtKB-UniRule"/>
</dbReference>
<dbReference type="EC" id="2.7.7.23" evidence="18"/>
<keyword evidence="4 18" id="KW-0963">Cytoplasm</keyword>
<dbReference type="CDD" id="cd03353">
    <property type="entry name" value="LbH_GlmU_C"/>
    <property type="match status" value="1"/>
</dbReference>
<dbReference type="PANTHER" id="PTHR43584:SF3">
    <property type="entry name" value="BIFUNCTIONAL PROTEIN GLMU"/>
    <property type="match status" value="1"/>
</dbReference>
<dbReference type="GO" id="GO:0009252">
    <property type="term" value="P:peptidoglycan biosynthetic process"/>
    <property type="evidence" value="ECO:0007669"/>
    <property type="project" value="UniProtKB-UniRule"/>
</dbReference>
<evidence type="ECO:0000256" key="10">
    <source>
        <dbReference type="ARBA" id="ARBA00022960"/>
    </source>
</evidence>
<evidence type="ECO:0000256" key="14">
    <source>
        <dbReference type="ARBA" id="ARBA00023316"/>
    </source>
</evidence>
<keyword evidence="10 18" id="KW-0133">Cell shape</keyword>
<feature type="region of interest" description="N-acetyltransferase" evidence="18">
    <location>
        <begin position="261"/>
        <end position="457"/>
    </location>
</feature>
<feature type="domain" description="MobA-like NTP transferase" evidence="19">
    <location>
        <begin position="9"/>
        <end position="154"/>
    </location>
</feature>
<dbReference type="InterPro" id="IPR011004">
    <property type="entry name" value="Trimer_LpxA-like_sf"/>
</dbReference>
<evidence type="ECO:0000256" key="4">
    <source>
        <dbReference type="ARBA" id="ARBA00022490"/>
    </source>
</evidence>
<feature type="binding site" evidence="18">
    <location>
        <position position="375"/>
    </location>
    <ligand>
        <name>UDP-N-acetyl-alpha-D-glucosamine</name>
        <dbReference type="ChEBI" id="CHEBI:57705"/>
    </ligand>
</feature>
<feature type="binding site" evidence="18">
    <location>
        <position position="349"/>
    </location>
    <ligand>
        <name>UDP-N-acetyl-alpha-D-glucosamine</name>
        <dbReference type="ChEBI" id="CHEBI:57705"/>
    </ligand>
</feature>
<dbReference type="InterPro" id="IPR025877">
    <property type="entry name" value="MobA-like_NTP_Trfase"/>
</dbReference>
<evidence type="ECO:0000313" key="20">
    <source>
        <dbReference type="EMBL" id="PCJ03002.1"/>
    </source>
</evidence>
<dbReference type="Gene3D" id="3.90.550.10">
    <property type="entry name" value="Spore Coat Polysaccharide Biosynthesis Protein SpsA, Chain A"/>
    <property type="match status" value="1"/>
</dbReference>
<dbReference type="SUPFAM" id="SSF53448">
    <property type="entry name" value="Nucleotide-diphospho-sugar transferases"/>
    <property type="match status" value="1"/>
</dbReference>
<dbReference type="UniPathway" id="UPA00113">
    <property type="reaction ID" value="UER00532"/>
</dbReference>
<dbReference type="NCBIfam" id="NF010933">
    <property type="entry name" value="PRK14353.1"/>
    <property type="match status" value="1"/>
</dbReference>
<evidence type="ECO:0000256" key="11">
    <source>
        <dbReference type="ARBA" id="ARBA00022984"/>
    </source>
</evidence>
<comment type="pathway">
    <text evidence="18">Bacterial outer membrane biogenesis; LPS lipid A biosynthesis.</text>
</comment>
<evidence type="ECO:0000256" key="9">
    <source>
        <dbReference type="ARBA" id="ARBA00022842"/>
    </source>
</evidence>
<feature type="binding site" evidence="18">
    <location>
        <position position="421"/>
    </location>
    <ligand>
        <name>acetyl-CoA</name>
        <dbReference type="ChEBI" id="CHEBI:57288"/>
    </ligand>
</feature>
<evidence type="ECO:0000256" key="1">
    <source>
        <dbReference type="ARBA" id="ARBA00004496"/>
    </source>
</evidence>
<dbReference type="GO" id="GO:0071555">
    <property type="term" value="P:cell wall organization"/>
    <property type="evidence" value="ECO:0007669"/>
    <property type="project" value="UniProtKB-KW"/>
</dbReference>
<dbReference type="GO" id="GO:0019134">
    <property type="term" value="F:glucosamine-1-phosphate N-acetyltransferase activity"/>
    <property type="evidence" value="ECO:0007669"/>
    <property type="project" value="UniProtKB-UniRule"/>
</dbReference>
<keyword evidence="13 18" id="KW-0012">Acyltransferase</keyword>
<comment type="subcellular location">
    <subcellularLocation>
        <location evidence="1 18">Cytoplasm</location>
    </subcellularLocation>
</comment>
<comment type="catalytic activity">
    <reaction evidence="15 18">
        <text>alpha-D-glucosamine 1-phosphate + acetyl-CoA = N-acetyl-alpha-D-glucosamine 1-phosphate + CoA + H(+)</text>
        <dbReference type="Rhea" id="RHEA:13725"/>
        <dbReference type="ChEBI" id="CHEBI:15378"/>
        <dbReference type="ChEBI" id="CHEBI:57287"/>
        <dbReference type="ChEBI" id="CHEBI:57288"/>
        <dbReference type="ChEBI" id="CHEBI:57776"/>
        <dbReference type="ChEBI" id="CHEBI:58516"/>
        <dbReference type="EC" id="2.3.1.157"/>
    </reaction>
</comment>
<dbReference type="InterPro" id="IPR038009">
    <property type="entry name" value="GlmU_C_LbH"/>
</dbReference>
<dbReference type="PROSITE" id="PS00101">
    <property type="entry name" value="HEXAPEP_TRANSFERASES"/>
    <property type="match status" value="1"/>
</dbReference>
<feature type="binding site" evidence="18">
    <location>
        <position position="165"/>
    </location>
    <ligand>
        <name>UDP-N-acetyl-alpha-D-glucosamine</name>
        <dbReference type="ChEBI" id="CHEBI:57705"/>
    </ligand>
</feature>
<comment type="subunit">
    <text evidence="18">Homotrimer.</text>
</comment>
<dbReference type="AlphaFoldDB" id="A0A2A4Z7Q0"/>
<feature type="binding site" evidence="18">
    <location>
        <position position="180"/>
    </location>
    <ligand>
        <name>UDP-N-acetyl-alpha-D-glucosamine</name>
        <dbReference type="ChEBI" id="CHEBI:57705"/>
    </ligand>
</feature>
<evidence type="ECO:0000256" key="6">
    <source>
        <dbReference type="ARBA" id="ARBA00022695"/>
    </source>
</evidence>
<dbReference type="SUPFAM" id="SSF51161">
    <property type="entry name" value="Trimeric LpxA-like enzymes"/>
    <property type="match status" value="1"/>
</dbReference>
<dbReference type="EMBL" id="NVUS01000003">
    <property type="protein sequence ID" value="PCJ03002.1"/>
    <property type="molecule type" value="Genomic_DNA"/>
</dbReference>
<dbReference type="InterPro" id="IPR018357">
    <property type="entry name" value="Hexapep_transf_CS"/>
</dbReference>
<dbReference type="InterPro" id="IPR001451">
    <property type="entry name" value="Hexapep"/>
</dbReference>
<comment type="function">
    <text evidence="17 18">Catalyzes the last two sequential reactions in the de novo biosynthetic pathway for UDP-N-acetylglucosamine (UDP-GlcNAc). The C-terminal domain catalyzes the transfer of acetyl group from acetyl coenzyme A to glucosamine-1-phosphate (GlcN-1-P) to produce N-acetylglucosamine-1-phosphate (GlcNAc-1-P), which is converted into UDP-GlcNAc by the transfer of uridine 5-monophosphate (from uridine 5-triphosphate), a reaction catalyzed by the N-terminal domain.</text>
</comment>
<feature type="binding site" evidence="18">
    <location>
        <position position="150"/>
    </location>
    <ligand>
        <name>UDP-N-acetyl-alpha-D-glucosamine</name>
        <dbReference type="ChEBI" id="CHEBI:57705"/>
    </ligand>
</feature>
<comment type="pathway">
    <text evidence="18">Nucleotide-sugar biosynthesis; UDP-N-acetyl-alpha-D-glucosamine biosynthesis; UDP-N-acetyl-alpha-D-glucosamine from N-acetyl-alpha-D-glucosamine 1-phosphate: step 1/1.</text>
</comment>
<evidence type="ECO:0000256" key="12">
    <source>
        <dbReference type="ARBA" id="ARBA00023268"/>
    </source>
</evidence>